<evidence type="ECO:0000313" key="1">
    <source>
        <dbReference type="EMBL" id="JAD61825.1"/>
    </source>
</evidence>
<reference evidence="1" key="1">
    <citation type="submission" date="2014-09" db="EMBL/GenBank/DDBJ databases">
        <authorList>
            <person name="Magalhaes I.L.F."/>
            <person name="Oliveira U."/>
            <person name="Santos F.R."/>
            <person name="Vidigal T.H.D.A."/>
            <person name="Brescovit A.D."/>
            <person name="Santos A.J."/>
        </authorList>
    </citation>
    <scope>NUCLEOTIDE SEQUENCE</scope>
    <source>
        <tissue evidence="1">Shoot tissue taken approximately 20 cm above the soil surface</tissue>
    </source>
</reference>
<dbReference type="AlphaFoldDB" id="A0A0A9BKS6"/>
<proteinExistence type="predicted"/>
<sequence>MFCFFTSVAVVFSILCSCLYRELYARF</sequence>
<accession>A0A0A9BKS6</accession>
<name>A0A0A9BKS6_ARUDO</name>
<protein>
    <submittedName>
        <fullName evidence="1">Uncharacterized protein</fullName>
    </submittedName>
</protein>
<dbReference type="EMBL" id="GBRH01236070">
    <property type="protein sequence ID" value="JAD61825.1"/>
    <property type="molecule type" value="Transcribed_RNA"/>
</dbReference>
<reference evidence="1" key="2">
    <citation type="journal article" date="2015" name="Data Brief">
        <title>Shoot transcriptome of the giant reed, Arundo donax.</title>
        <authorList>
            <person name="Barrero R.A."/>
            <person name="Guerrero F.D."/>
            <person name="Moolhuijzen P."/>
            <person name="Goolsby J.A."/>
            <person name="Tidwell J."/>
            <person name="Bellgard S.E."/>
            <person name="Bellgard M.I."/>
        </authorList>
    </citation>
    <scope>NUCLEOTIDE SEQUENCE</scope>
    <source>
        <tissue evidence="1">Shoot tissue taken approximately 20 cm above the soil surface</tissue>
    </source>
</reference>
<organism evidence="1">
    <name type="scientific">Arundo donax</name>
    <name type="common">Giant reed</name>
    <name type="synonym">Donax arundinaceus</name>
    <dbReference type="NCBI Taxonomy" id="35708"/>
    <lineage>
        <taxon>Eukaryota</taxon>
        <taxon>Viridiplantae</taxon>
        <taxon>Streptophyta</taxon>
        <taxon>Embryophyta</taxon>
        <taxon>Tracheophyta</taxon>
        <taxon>Spermatophyta</taxon>
        <taxon>Magnoliopsida</taxon>
        <taxon>Liliopsida</taxon>
        <taxon>Poales</taxon>
        <taxon>Poaceae</taxon>
        <taxon>PACMAD clade</taxon>
        <taxon>Arundinoideae</taxon>
        <taxon>Arundineae</taxon>
        <taxon>Arundo</taxon>
    </lineage>
</organism>